<name>A0AAV8WBT7_9CUCU</name>
<evidence type="ECO:0000256" key="9">
    <source>
        <dbReference type="RuleBase" id="RU004468"/>
    </source>
</evidence>
<dbReference type="EMBL" id="JANEYG010000003">
    <property type="protein sequence ID" value="KAJ8924115.1"/>
    <property type="molecule type" value="Genomic_DNA"/>
</dbReference>
<dbReference type="Pfam" id="PF00232">
    <property type="entry name" value="Glyco_hydro_1"/>
    <property type="match status" value="1"/>
</dbReference>
<dbReference type="PANTHER" id="PTHR10353">
    <property type="entry name" value="GLYCOSYL HYDROLASE"/>
    <property type="match status" value="1"/>
</dbReference>
<evidence type="ECO:0000256" key="3">
    <source>
        <dbReference type="ARBA" id="ARBA00012744"/>
    </source>
</evidence>
<keyword evidence="4 9" id="KW-0378">Hydrolase</keyword>
<dbReference type="PRINTS" id="PR00131">
    <property type="entry name" value="GLHYDRLASE1"/>
</dbReference>
<keyword evidence="12" id="KW-1185">Reference proteome</keyword>
<dbReference type="EC" id="3.2.1.21" evidence="3"/>
<evidence type="ECO:0000256" key="2">
    <source>
        <dbReference type="ARBA" id="ARBA00011738"/>
    </source>
</evidence>
<gene>
    <name evidence="11" type="ORF">NQ315_006897</name>
</gene>
<feature type="chain" id="PRO_5043787669" description="beta-glucosidase" evidence="10">
    <location>
        <begin position="21"/>
        <end position="497"/>
    </location>
</feature>
<evidence type="ECO:0000256" key="1">
    <source>
        <dbReference type="ARBA" id="ARBA00010838"/>
    </source>
</evidence>
<dbReference type="InterPro" id="IPR001360">
    <property type="entry name" value="Glyco_hydro_1"/>
</dbReference>
<evidence type="ECO:0000256" key="10">
    <source>
        <dbReference type="SAM" id="SignalP"/>
    </source>
</evidence>
<comment type="similarity">
    <text evidence="1 8">Belongs to the glycosyl hydrolase 1 family.</text>
</comment>
<dbReference type="AlphaFoldDB" id="A0AAV8WBT7"/>
<dbReference type="GO" id="GO:0005975">
    <property type="term" value="P:carbohydrate metabolic process"/>
    <property type="evidence" value="ECO:0007669"/>
    <property type="project" value="InterPro"/>
</dbReference>
<organism evidence="11 12">
    <name type="scientific">Exocentrus adspersus</name>
    <dbReference type="NCBI Taxonomy" id="1586481"/>
    <lineage>
        <taxon>Eukaryota</taxon>
        <taxon>Metazoa</taxon>
        <taxon>Ecdysozoa</taxon>
        <taxon>Arthropoda</taxon>
        <taxon>Hexapoda</taxon>
        <taxon>Insecta</taxon>
        <taxon>Pterygota</taxon>
        <taxon>Neoptera</taxon>
        <taxon>Endopterygota</taxon>
        <taxon>Coleoptera</taxon>
        <taxon>Polyphaga</taxon>
        <taxon>Cucujiformia</taxon>
        <taxon>Chrysomeloidea</taxon>
        <taxon>Cerambycidae</taxon>
        <taxon>Lamiinae</taxon>
        <taxon>Acanthocinini</taxon>
        <taxon>Exocentrus</taxon>
    </lineage>
</organism>
<dbReference type="GO" id="GO:0008422">
    <property type="term" value="F:beta-glucosidase activity"/>
    <property type="evidence" value="ECO:0007669"/>
    <property type="project" value="TreeGrafter"/>
</dbReference>
<comment type="caution">
    <text evidence="11">The sequence shown here is derived from an EMBL/GenBank/DDBJ whole genome shotgun (WGS) entry which is preliminary data.</text>
</comment>
<dbReference type="InterPro" id="IPR018120">
    <property type="entry name" value="Glyco_hydro_1_AS"/>
</dbReference>
<dbReference type="SUPFAM" id="SSF51445">
    <property type="entry name" value="(Trans)glycosidases"/>
    <property type="match status" value="1"/>
</dbReference>
<evidence type="ECO:0000256" key="7">
    <source>
        <dbReference type="PROSITE-ProRule" id="PRU10055"/>
    </source>
</evidence>
<dbReference type="Gene3D" id="3.20.20.80">
    <property type="entry name" value="Glycosidases"/>
    <property type="match status" value="1"/>
</dbReference>
<feature type="signal peptide" evidence="10">
    <location>
        <begin position="1"/>
        <end position="20"/>
    </location>
</feature>
<dbReference type="Proteomes" id="UP001159042">
    <property type="component" value="Unassembled WGS sequence"/>
</dbReference>
<keyword evidence="10" id="KW-0732">Signal</keyword>
<proteinExistence type="inferred from homology"/>
<dbReference type="PROSITE" id="PS00653">
    <property type="entry name" value="GLYCOSYL_HYDROL_F1_2"/>
    <property type="match status" value="1"/>
</dbReference>
<keyword evidence="5" id="KW-0325">Glycoprotein</keyword>
<protein>
    <recommendedName>
        <fullName evidence="3">beta-glucosidase</fullName>
        <ecNumber evidence="3">3.2.1.21</ecNumber>
    </recommendedName>
</protein>
<evidence type="ECO:0000256" key="8">
    <source>
        <dbReference type="RuleBase" id="RU003690"/>
    </source>
</evidence>
<keyword evidence="6 9" id="KW-0326">Glycosidase</keyword>
<reference evidence="11 12" key="1">
    <citation type="journal article" date="2023" name="Insect Mol. Biol.">
        <title>Genome sequencing provides insights into the evolution of gene families encoding plant cell wall-degrading enzymes in longhorned beetles.</title>
        <authorList>
            <person name="Shin N.R."/>
            <person name="Okamura Y."/>
            <person name="Kirsch R."/>
            <person name="Pauchet Y."/>
        </authorList>
    </citation>
    <scope>NUCLEOTIDE SEQUENCE [LARGE SCALE GENOMIC DNA]</scope>
    <source>
        <strain evidence="11">EAD_L_NR</strain>
    </source>
</reference>
<accession>A0AAV8WBT7</accession>
<comment type="subunit">
    <text evidence="2">Homodimer.</text>
</comment>
<evidence type="ECO:0000313" key="11">
    <source>
        <dbReference type="EMBL" id="KAJ8924115.1"/>
    </source>
</evidence>
<evidence type="ECO:0000256" key="6">
    <source>
        <dbReference type="ARBA" id="ARBA00023295"/>
    </source>
</evidence>
<evidence type="ECO:0000256" key="4">
    <source>
        <dbReference type="ARBA" id="ARBA00022801"/>
    </source>
</evidence>
<dbReference type="FunFam" id="3.20.20.80:FF:000013">
    <property type="entry name" value="lactase-phlorizin hydrolase"/>
    <property type="match status" value="1"/>
</dbReference>
<dbReference type="PROSITE" id="PS00572">
    <property type="entry name" value="GLYCOSYL_HYDROL_F1_1"/>
    <property type="match status" value="1"/>
</dbReference>
<feature type="active site" description="Nucleophile" evidence="7">
    <location>
        <position position="397"/>
    </location>
</feature>
<dbReference type="InterPro" id="IPR033132">
    <property type="entry name" value="GH_1_N_CS"/>
</dbReference>
<evidence type="ECO:0000256" key="5">
    <source>
        <dbReference type="ARBA" id="ARBA00023180"/>
    </source>
</evidence>
<dbReference type="PANTHER" id="PTHR10353:SF36">
    <property type="entry name" value="LP05116P"/>
    <property type="match status" value="1"/>
</dbReference>
<sequence length="497" mass="57897">MKAPAVLWFYCVLFLRNTNALSNHTFPTWFKFGAATASYQVEGAWNEDGKGENIWDRFTHRNSSRIKNHANGDVACDSYHKYKQDVQLLKQLGVDFYRFSISWSRILPTGYPDQVNKAGAQYYKNLIKELKANNIEPYVTIYHWDLPQPLQEIGGWLNDKLVDIFAEYARTLFSLYGNDVKHWFTFNEPRQICYEGYGIGEKAPGLKLPGTGPYKCAHVLIKSHAKAYHVYQENFKEKQGGKLGMVVDTDWYEPATSHPLDREAAERTLQFRWGWYVHPLVFGNYPKIMIERVARRSKLEGFEVSRLPTFTSEEINYIKGTFDFLGFNQYSTSLVKHRPEPEIGIPSYDNDMGTFIYRDPTWERGASDWLYVVPWGIGKALKWIKSNYGDPEIIVTENGFSDHDGTLEDYKRIDYLQSYLSSILDAIHEDGVKVTRYTAWSLMDNFEWYSGYTEKFGLFHVDFQSKHRTRKAKKSVDFYRNVIKSRKLNKCNSKTDS</sequence>
<evidence type="ECO:0000313" key="12">
    <source>
        <dbReference type="Proteomes" id="UP001159042"/>
    </source>
</evidence>
<dbReference type="InterPro" id="IPR017853">
    <property type="entry name" value="GH"/>
</dbReference>